<feature type="domain" description="Thymidylate kinase-like" evidence="1">
    <location>
        <begin position="28"/>
        <end position="180"/>
    </location>
</feature>
<dbReference type="Proteomes" id="UP001354931">
    <property type="component" value="Unassembled WGS sequence"/>
</dbReference>
<comment type="caution">
    <text evidence="2">The sequence shown here is derived from an EMBL/GenBank/DDBJ whole genome shotgun (WGS) entry which is preliminary data.</text>
</comment>
<gene>
    <name evidence="2" type="ORF">OKJ99_10925</name>
</gene>
<accession>A0ABU6F1X5</accession>
<dbReference type="RefSeq" id="WP_326015714.1">
    <property type="nucleotide sequence ID" value="NZ_JAOZYC010000088.1"/>
</dbReference>
<keyword evidence="3" id="KW-1185">Reference proteome</keyword>
<evidence type="ECO:0000259" key="1">
    <source>
        <dbReference type="Pfam" id="PF02223"/>
    </source>
</evidence>
<evidence type="ECO:0000313" key="3">
    <source>
        <dbReference type="Proteomes" id="UP001354931"/>
    </source>
</evidence>
<dbReference type="SUPFAM" id="SSF52540">
    <property type="entry name" value="P-loop containing nucleoside triphosphate hydrolases"/>
    <property type="match status" value="1"/>
</dbReference>
<name>A0ABU6F1X5_9ACTN</name>
<organism evidence="2 3">
    <name type="scientific">Streptomyces endophyticus</name>
    <dbReference type="NCBI Taxonomy" id="714166"/>
    <lineage>
        <taxon>Bacteria</taxon>
        <taxon>Bacillati</taxon>
        <taxon>Actinomycetota</taxon>
        <taxon>Actinomycetes</taxon>
        <taxon>Kitasatosporales</taxon>
        <taxon>Streptomycetaceae</taxon>
        <taxon>Streptomyces</taxon>
    </lineage>
</organism>
<dbReference type="Gene3D" id="3.40.50.300">
    <property type="entry name" value="P-loop containing nucleotide triphosphate hydrolases"/>
    <property type="match status" value="1"/>
</dbReference>
<dbReference type="InterPro" id="IPR027417">
    <property type="entry name" value="P-loop_NTPase"/>
</dbReference>
<evidence type="ECO:0000313" key="2">
    <source>
        <dbReference type="EMBL" id="MEB8338015.1"/>
    </source>
</evidence>
<protein>
    <recommendedName>
        <fullName evidence="1">Thymidylate kinase-like domain-containing protein</fullName>
    </recommendedName>
</protein>
<dbReference type="InterPro" id="IPR039430">
    <property type="entry name" value="Thymidylate_kin-like_dom"/>
</dbReference>
<dbReference type="EMBL" id="JAOZYC010000088">
    <property type="protein sequence ID" value="MEB8338015.1"/>
    <property type="molecule type" value="Genomic_DNA"/>
</dbReference>
<sequence>MRPPLKPQPVIFPKLGLPRRPRGYHLTLDGPRGVGTTTVARQVCELLGANSLPFTAVAEPSDSEEGRALRKNPDRYSGLRMAERLAADRHDQERVIVRPSLARGATVVSDGHIASCLVYQRIDAANLEDIWRVHEPWIVPDLCVVLKADPSVLAVRRRRSGIAQTYLDVLGNHTHMETVYFDDAVEWLRLKRIPVMVIDTSIMTPDGVAARIVMEADIVVTPRGPVQV</sequence>
<proteinExistence type="predicted"/>
<reference evidence="2 3" key="1">
    <citation type="submission" date="2022-10" db="EMBL/GenBank/DDBJ databases">
        <authorList>
            <person name="Xie J."/>
            <person name="Shen N."/>
        </authorList>
    </citation>
    <scope>NUCLEOTIDE SEQUENCE [LARGE SCALE GENOMIC DNA]</scope>
    <source>
        <strain evidence="2 3">YIM65594</strain>
    </source>
</reference>
<dbReference type="Pfam" id="PF02223">
    <property type="entry name" value="Thymidylate_kin"/>
    <property type="match status" value="1"/>
</dbReference>